<dbReference type="InterPro" id="IPR014712">
    <property type="entry name" value="ANTH_dom_sf"/>
</dbReference>
<dbReference type="SMART" id="SM00273">
    <property type="entry name" value="ENTH"/>
    <property type="match status" value="1"/>
</dbReference>
<reference evidence="4" key="1">
    <citation type="submission" date="2014-01" db="EMBL/GenBank/DDBJ databases">
        <authorList>
            <person name="Aslett M."/>
        </authorList>
    </citation>
    <scope>NUCLEOTIDE SEQUENCE</scope>
</reference>
<dbReference type="Gene3D" id="1.20.58.150">
    <property type="entry name" value="ANTH domain"/>
    <property type="match status" value="2"/>
</dbReference>
<dbReference type="InterPro" id="IPR011417">
    <property type="entry name" value="ANTH_dom"/>
</dbReference>
<dbReference type="FunFam" id="1.25.40.90:FF:000017">
    <property type="entry name" value="Phosphatidylinositol-binding clathrin assembly protein LAP"/>
    <property type="match status" value="1"/>
</dbReference>
<dbReference type="GO" id="GO:0005545">
    <property type="term" value="F:1-phosphatidylinositol binding"/>
    <property type="evidence" value="ECO:0007669"/>
    <property type="project" value="InterPro"/>
</dbReference>
<dbReference type="PANTHER" id="PTHR22951:SF5">
    <property type="entry name" value="PHOSPHATIDYLINOSITOL-BINDING CLATHRIN ASSEMBLY PROTEIN LAP"/>
    <property type="match status" value="1"/>
</dbReference>
<dbReference type="Gene3D" id="1.25.40.90">
    <property type="match status" value="1"/>
</dbReference>
<sequence>MLHAPMPFTAGGQTINDRLTAAYHSLAGSQLAKTVCKATTEEVMGPKKKHLDYLLHCSHEPNVSIPQLANLLVERTQNTNWCVVYKALITIHNLMCYGNERFLQYLASSNADFNLGNFLDKTSVQGYDMSTHIRRYAKYIGDKVYTYRLMAFDFCKVKRGREDGLLRTMPVEKLMKTLPVLQGQIDSLLEFQVIDLTNGVINSCFILMFRDLIRLFACYNDGIINLNSAGKLWISNDGSRQICDVIFLAQSVGIDRGEIPDLAKAPSSLLEALEQHLIALEGQKGVNSRLTSPSGTVYAPYFEQKMLKDSANMAPPFVAAPPAKPAVSTASNPFVSPEPPAGKEVID</sequence>
<dbReference type="InterPro" id="IPR008942">
    <property type="entry name" value="ENTH_VHS"/>
</dbReference>
<keyword evidence="5" id="KW-1185">Reference proteome</keyword>
<feature type="domain" description="ENTH" evidence="3">
    <location>
        <begin position="23"/>
        <end position="154"/>
    </location>
</feature>
<protein>
    <submittedName>
        <fullName evidence="4">Phosphatidylinositol-binding clathrin assembly pr otein unc-11</fullName>
    </submittedName>
</protein>
<comment type="similarity">
    <text evidence="1">Belongs to the PICALM/SNAP91 family.</text>
</comment>
<dbReference type="CDD" id="cd16985">
    <property type="entry name" value="ANTH_N_AP180"/>
    <property type="match status" value="1"/>
</dbReference>
<dbReference type="PANTHER" id="PTHR22951">
    <property type="entry name" value="CLATHRIN ASSEMBLY PROTEIN"/>
    <property type="match status" value="1"/>
</dbReference>
<dbReference type="SUPFAM" id="SSF89009">
    <property type="entry name" value="GAT-like domain"/>
    <property type="match status" value="1"/>
</dbReference>
<dbReference type="STRING" id="36087.A0A077Z441"/>
<dbReference type="OrthoDB" id="44015at2759"/>
<dbReference type="GO" id="GO:0032050">
    <property type="term" value="F:clathrin heavy chain binding"/>
    <property type="evidence" value="ECO:0007669"/>
    <property type="project" value="TreeGrafter"/>
</dbReference>
<dbReference type="GO" id="GO:0098894">
    <property type="term" value="C:extrinsic component of presynaptic endocytic zone membrane"/>
    <property type="evidence" value="ECO:0007669"/>
    <property type="project" value="TreeGrafter"/>
</dbReference>
<dbReference type="InterPro" id="IPR013809">
    <property type="entry name" value="ENTH"/>
</dbReference>
<dbReference type="GO" id="GO:0005546">
    <property type="term" value="F:phosphatidylinositol-4,5-bisphosphate binding"/>
    <property type="evidence" value="ECO:0007669"/>
    <property type="project" value="TreeGrafter"/>
</dbReference>
<reference evidence="4" key="2">
    <citation type="submission" date="2014-03" db="EMBL/GenBank/DDBJ databases">
        <title>The whipworm genome and dual-species transcriptomics of an intimate host-pathogen interaction.</title>
        <authorList>
            <person name="Foth B.J."/>
            <person name="Tsai I.J."/>
            <person name="Reid A.J."/>
            <person name="Bancroft A.J."/>
            <person name="Nichol S."/>
            <person name="Tracey A."/>
            <person name="Holroyd N."/>
            <person name="Cotton J.A."/>
            <person name="Stanley E.J."/>
            <person name="Zarowiecki M."/>
            <person name="Liu J.Z."/>
            <person name="Huckvale T."/>
            <person name="Cooper P.J."/>
            <person name="Grencis R.K."/>
            <person name="Berriman M."/>
        </authorList>
    </citation>
    <scope>NUCLEOTIDE SEQUENCE [LARGE SCALE GENOMIC DNA]</scope>
</reference>
<evidence type="ECO:0000256" key="2">
    <source>
        <dbReference type="SAM" id="MobiDB-lite"/>
    </source>
</evidence>
<dbReference type="PROSITE" id="PS50942">
    <property type="entry name" value="ENTH"/>
    <property type="match status" value="1"/>
</dbReference>
<dbReference type="EMBL" id="HG805897">
    <property type="protein sequence ID" value="CDW54438.1"/>
    <property type="molecule type" value="Genomic_DNA"/>
</dbReference>
<dbReference type="GO" id="GO:0008021">
    <property type="term" value="C:synaptic vesicle"/>
    <property type="evidence" value="ECO:0007669"/>
    <property type="project" value="TreeGrafter"/>
</dbReference>
<gene>
    <name evidence="4" type="ORF">TTRE_0000270801</name>
</gene>
<dbReference type="Pfam" id="PF07651">
    <property type="entry name" value="ANTH"/>
    <property type="match status" value="1"/>
</dbReference>
<dbReference type="GO" id="GO:0030136">
    <property type="term" value="C:clathrin-coated vesicle"/>
    <property type="evidence" value="ECO:0007669"/>
    <property type="project" value="InterPro"/>
</dbReference>
<dbReference type="AlphaFoldDB" id="A0A077Z441"/>
<dbReference type="InterPro" id="IPR045192">
    <property type="entry name" value="AP180-like"/>
</dbReference>
<dbReference type="GO" id="GO:0016185">
    <property type="term" value="P:synaptic vesicle budding from presynaptic endocytic zone membrane"/>
    <property type="evidence" value="ECO:0007669"/>
    <property type="project" value="TreeGrafter"/>
</dbReference>
<organism evidence="4 5">
    <name type="scientific">Trichuris trichiura</name>
    <name type="common">Whipworm</name>
    <name type="synonym">Trichocephalus trichiurus</name>
    <dbReference type="NCBI Taxonomy" id="36087"/>
    <lineage>
        <taxon>Eukaryota</taxon>
        <taxon>Metazoa</taxon>
        <taxon>Ecdysozoa</taxon>
        <taxon>Nematoda</taxon>
        <taxon>Enoplea</taxon>
        <taxon>Dorylaimia</taxon>
        <taxon>Trichinellida</taxon>
        <taxon>Trichuridae</taxon>
        <taxon>Trichuris</taxon>
    </lineage>
</organism>
<proteinExistence type="inferred from homology"/>
<evidence type="ECO:0000313" key="5">
    <source>
        <dbReference type="Proteomes" id="UP000030665"/>
    </source>
</evidence>
<dbReference type="GO" id="GO:0048268">
    <property type="term" value="P:clathrin coat assembly"/>
    <property type="evidence" value="ECO:0007669"/>
    <property type="project" value="InterPro"/>
</dbReference>
<evidence type="ECO:0000256" key="1">
    <source>
        <dbReference type="ARBA" id="ARBA00008011"/>
    </source>
</evidence>
<dbReference type="SUPFAM" id="SSF48464">
    <property type="entry name" value="ENTH/VHS domain"/>
    <property type="match status" value="1"/>
</dbReference>
<dbReference type="Proteomes" id="UP000030665">
    <property type="component" value="Unassembled WGS sequence"/>
</dbReference>
<evidence type="ECO:0000313" key="4">
    <source>
        <dbReference type="EMBL" id="CDW54438.1"/>
    </source>
</evidence>
<dbReference type="GO" id="GO:0000149">
    <property type="term" value="F:SNARE binding"/>
    <property type="evidence" value="ECO:0007669"/>
    <property type="project" value="TreeGrafter"/>
</dbReference>
<name>A0A077Z441_TRITR</name>
<feature type="region of interest" description="Disordered" evidence="2">
    <location>
        <begin position="321"/>
        <end position="347"/>
    </location>
</feature>
<accession>A0A077Z441</accession>
<dbReference type="GO" id="GO:0072583">
    <property type="term" value="P:clathrin-dependent endocytosis"/>
    <property type="evidence" value="ECO:0007669"/>
    <property type="project" value="InterPro"/>
</dbReference>
<evidence type="ECO:0000259" key="3">
    <source>
        <dbReference type="PROSITE" id="PS50942"/>
    </source>
</evidence>
<dbReference type="GO" id="GO:0005905">
    <property type="term" value="C:clathrin-coated pit"/>
    <property type="evidence" value="ECO:0007669"/>
    <property type="project" value="TreeGrafter"/>
</dbReference>